<keyword evidence="2" id="KW-0238">DNA-binding</keyword>
<dbReference type="EMBL" id="JBHSMI010000003">
    <property type="protein sequence ID" value="MFC5401520.1"/>
    <property type="molecule type" value="Genomic_DNA"/>
</dbReference>
<proteinExistence type="predicted"/>
<accession>A0ABW0HLZ1</accession>
<dbReference type="InterPro" id="IPR018060">
    <property type="entry name" value="HTH_AraC"/>
</dbReference>
<keyword evidence="1" id="KW-0805">Transcription regulation</keyword>
<dbReference type="SUPFAM" id="SSF46689">
    <property type="entry name" value="Homeodomain-like"/>
    <property type="match status" value="2"/>
</dbReference>
<organism evidence="5 6">
    <name type="scientific">Cohnella soli</name>
    <dbReference type="NCBI Taxonomy" id="425005"/>
    <lineage>
        <taxon>Bacteria</taxon>
        <taxon>Bacillati</taxon>
        <taxon>Bacillota</taxon>
        <taxon>Bacilli</taxon>
        <taxon>Bacillales</taxon>
        <taxon>Paenibacillaceae</taxon>
        <taxon>Cohnella</taxon>
    </lineage>
</organism>
<dbReference type="Proteomes" id="UP001596113">
    <property type="component" value="Unassembled WGS sequence"/>
</dbReference>
<gene>
    <name evidence="5" type="ORF">ACFPOF_02135</name>
</gene>
<dbReference type="InterPro" id="IPR037923">
    <property type="entry name" value="HTH-like"/>
</dbReference>
<dbReference type="InterPro" id="IPR009057">
    <property type="entry name" value="Homeodomain-like_sf"/>
</dbReference>
<evidence type="ECO:0000256" key="2">
    <source>
        <dbReference type="ARBA" id="ARBA00023125"/>
    </source>
</evidence>
<evidence type="ECO:0000313" key="5">
    <source>
        <dbReference type="EMBL" id="MFC5401520.1"/>
    </source>
</evidence>
<keyword evidence="3" id="KW-0804">Transcription</keyword>
<evidence type="ECO:0000313" key="6">
    <source>
        <dbReference type="Proteomes" id="UP001596113"/>
    </source>
</evidence>
<name>A0ABW0HLZ1_9BACL</name>
<sequence>MLQPGAFAFRLPENLPFLTLDSLGWTADATAGYGNDGRKRRDQGHAIFQYTLNGTGRIDIGSQTYDVPAGCGFLVKVPSDHRYYYPLDGQKPWSFIWLNARGEDALRMWDRMIERQGPIVRLAAGSLPLTLFWELYRAVSVDRRTDAAELSVMLYKWTLSLLKPDANDTSEDIASAHPAIRQAKTYMQDNFASPLTLEDVASHCGLSRSYLCRLFQRIERDSPLAFLQRKRVEAAVTMLRRTDMSIRSIGTQCGFDSPSYFGKIFRQYLHLSPGEFRKRAAEHPYDVVYLD</sequence>
<dbReference type="PANTHER" id="PTHR43280:SF30">
    <property type="entry name" value="MMSAB OPERON REGULATORY PROTEIN"/>
    <property type="match status" value="1"/>
</dbReference>
<dbReference type="PANTHER" id="PTHR43280">
    <property type="entry name" value="ARAC-FAMILY TRANSCRIPTIONAL REGULATOR"/>
    <property type="match status" value="1"/>
</dbReference>
<evidence type="ECO:0000256" key="3">
    <source>
        <dbReference type="ARBA" id="ARBA00023163"/>
    </source>
</evidence>
<dbReference type="RefSeq" id="WP_378129156.1">
    <property type="nucleotide sequence ID" value="NZ_JBHSMI010000003.1"/>
</dbReference>
<dbReference type="InterPro" id="IPR020449">
    <property type="entry name" value="Tscrpt_reg_AraC-type_HTH"/>
</dbReference>
<dbReference type="Pfam" id="PF12833">
    <property type="entry name" value="HTH_18"/>
    <property type="match status" value="1"/>
</dbReference>
<evidence type="ECO:0000259" key="4">
    <source>
        <dbReference type="PROSITE" id="PS01124"/>
    </source>
</evidence>
<keyword evidence="6" id="KW-1185">Reference proteome</keyword>
<evidence type="ECO:0000256" key="1">
    <source>
        <dbReference type="ARBA" id="ARBA00023015"/>
    </source>
</evidence>
<dbReference type="Pfam" id="PF02311">
    <property type="entry name" value="AraC_binding"/>
    <property type="match status" value="1"/>
</dbReference>
<dbReference type="PROSITE" id="PS01124">
    <property type="entry name" value="HTH_ARAC_FAMILY_2"/>
    <property type="match status" value="1"/>
</dbReference>
<reference evidence="6" key="1">
    <citation type="journal article" date="2019" name="Int. J. Syst. Evol. Microbiol.">
        <title>The Global Catalogue of Microorganisms (GCM) 10K type strain sequencing project: providing services to taxonomists for standard genome sequencing and annotation.</title>
        <authorList>
            <consortium name="The Broad Institute Genomics Platform"/>
            <consortium name="The Broad Institute Genome Sequencing Center for Infectious Disease"/>
            <person name="Wu L."/>
            <person name="Ma J."/>
        </authorList>
    </citation>
    <scope>NUCLEOTIDE SEQUENCE [LARGE SCALE GENOMIC DNA]</scope>
    <source>
        <strain evidence="6">CGMCC 1.18575</strain>
    </source>
</reference>
<protein>
    <submittedName>
        <fullName evidence="5">AraC family transcriptional regulator</fullName>
    </submittedName>
</protein>
<dbReference type="SUPFAM" id="SSF51215">
    <property type="entry name" value="Regulatory protein AraC"/>
    <property type="match status" value="1"/>
</dbReference>
<dbReference type="InterPro" id="IPR003313">
    <property type="entry name" value="AraC-bd"/>
</dbReference>
<dbReference type="PRINTS" id="PR00032">
    <property type="entry name" value="HTHARAC"/>
</dbReference>
<feature type="domain" description="HTH araC/xylS-type" evidence="4">
    <location>
        <begin position="181"/>
        <end position="279"/>
    </location>
</feature>
<dbReference type="SMART" id="SM00342">
    <property type="entry name" value="HTH_ARAC"/>
    <property type="match status" value="1"/>
</dbReference>
<dbReference type="Gene3D" id="1.10.10.60">
    <property type="entry name" value="Homeodomain-like"/>
    <property type="match status" value="2"/>
</dbReference>
<comment type="caution">
    <text evidence="5">The sequence shown here is derived from an EMBL/GenBank/DDBJ whole genome shotgun (WGS) entry which is preliminary data.</text>
</comment>